<sequence>MKKLLLILLVVFAFAGCKKPEVDTDLLLVAYPNPATSQISVYLINDQQQACIIRIFDPNAKQIAELKVDAGTSTSGIKFDLEGQDRGTYQVVVEIGGITLIEKFYKV</sequence>
<keyword evidence="1" id="KW-0732">Signal</keyword>
<keyword evidence="4" id="KW-1185">Reference proteome</keyword>
<comment type="caution">
    <text evidence="3">The sequence shown here is derived from an EMBL/GenBank/DDBJ whole genome shotgun (WGS) entry which is preliminary data.</text>
</comment>
<feature type="domain" description="Secretion system C-terminal sorting" evidence="2">
    <location>
        <begin position="31"/>
        <end position="104"/>
    </location>
</feature>
<dbReference type="Pfam" id="PF18962">
    <property type="entry name" value="Por_Secre_tail"/>
    <property type="match status" value="1"/>
</dbReference>
<feature type="signal peptide" evidence="1">
    <location>
        <begin position="1"/>
        <end position="15"/>
    </location>
</feature>
<dbReference type="NCBIfam" id="TIGR04183">
    <property type="entry name" value="Por_Secre_tail"/>
    <property type="match status" value="1"/>
</dbReference>
<organism evidence="3 4">
    <name type="scientific">Dyadobacter linearis</name>
    <dbReference type="NCBI Taxonomy" id="2823330"/>
    <lineage>
        <taxon>Bacteria</taxon>
        <taxon>Pseudomonadati</taxon>
        <taxon>Bacteroidota</taxon>
        <taxon>Cytophagia</taxon>
        <taxon>Cytophagales</taxon>
        <taxon>Spirosomataceae</taxon>
        <taxon>Dyadobacter</taxon>
    </lineage>
</organism>
<dbReference type="PROSITE" id="PS51257">
    <property type="entry name" value="PROKAR_LIPOPROTEIN"/>
    <property type="match status" value="1"/>
</dbReference>
<protein>
    <recommendedName>
        <fullName evidence="2">Secretion system C-terminal sorting domain-containing protein</fullName>
    </recommendedName>
</protein>
<dbReference type="InterPro" id="IPR026444">
    <property type="entry name" value="Secre_tail"/>
</dbReference>
<gene>
    <name evidence="3" type="ORF">DYBT9623_03129</name>
</gene>
<dbReference type="EMBL" id="CAJRAU010000004">
    <property type="protein sequence ID" value="CAG5070583.1"/>
    <property type="molecule type" value="Genomic_DNA"/>
</dbReference>
<name>A0ABM8USA2_9BACT</name>
<dbReference type="Proteomes" id="UP000679725">
    <property type="component" value="Unassembled WGS sequence"/>
</dbReference>
<feature type="chain" id="PRO_5047361021" description="Secretion system C-terminal sorting domain-containing protein" evidence="1">
    <location>
        <begin position="16"/>
        <end position="107"/>
    </location>
</feature>
<evidence type="ECO:0000256" key="1">
    <source>
        <dbReference type="SAM" id="SignalP"/>
    </source>
</evidence>
<evidence type="ECO:0000313" key="3">
    <source>
        <dbReference type="EMBL" id="CAG5070583.1"/>
    </source>
</evidence>
<dbReference type="RefSeq" id="WP_215234455.1">
    <property type="nucleotide sequence ID" value="NZ_CAJRAU010000004.1"/>
</dbReference>
<accession>A0ABM8USA2</accession>
<proteinExistence type="predicted"/>
<evidence type="ECO:0000259" key="2">
    <source>
        <dbReference type="Pfam" id="PF18962"/>
    </source>
</evidence>
<reference evidence="3 4" key="1">
    <citation type="submission" date="2021-04" db="EMBL/GenBank/DDBJ databases">
        <authorList>
            <person name="Rodrigo-Torres L."/>
            <person name="Arahal R. D."/>
            <person name="Lucena T."/>
        </authorList>
    </citation>
    <scope>NUCLEOTIDE SEQUENCE [LARGE SCALE GENOMIC DNA]</scope>
    <source>
        <strain evidence="3 4">CECT 9623</strain>
    </source>
</reference>
<evidence type="ECO:0000313" key="4">
    <source>
        <dbReference type="Proteomes" id="UP000679725"/>
    </source>
</evidence>